<sequence>MSGFVLDCSVTAAWLLEDEVVSDAEIVLDSLLTLTAHVPTIWHLEIGNVLLKTLRRGRISANAFQLLVKELEALPVVTDGETEIQSFGDTLDIARRYSLTTYDAAYLELAVRLDLPLATLDKALVRTAAEIGVKTIPDQTSGSV</sequence>
<dbReference type="InterPro" id="IPR051619">
    <property type="entry name" value="TypeII_TA_RNase_PINc/VapC"/>
</dbReference>
<dbReference type="SUPFAM" id="SSF88723">
    <property type="entry name" value="PIN domain-like"/>
    <property type="match status" value="1"/>
</dbReference>
<reference evidence="3 4" key="1">
    <citation type="submission" date="2024-06" db="EMBL/GenBank/DDBJ databases">
        <title>Genomic Encyclopedia of Type Strains, Phase IV (KMG-IV): sequencing the most valuable type-strain genomes for metagenomic binning, comparative biology and taxonomic classification.</title>
        <authorList>
            <person name="Goeker M."/>
        </authorList>
    </citation>
    <scope>NUCLEOTIDE SEQUENCE [LARGE SCALE GENOMIC DNA]</scope>
    <source>
        <strain evidence="3 4">DSM 29780</strain>
    </source>
</reference>
<dbReference type="Proteomes" id="UP001549047">
    <property type="component" value="Unassembled WGS sequence"/>
</dbReference>
<gene>
    <name evidence="3" type="ORF">ABID16_001956</name>
</gene>
<protein>
    <submittedName>
        <fullName evidence="3">Nucleic acid-binding protein</fullName>
    </submittedName>
</protein>
<keyword evidence="1" id="KW-0460">Magnesium</keyword>
<dbReference type="Pfam" id="PF01850">
    <property type="entry name" value="PIN"/>
    <property type="match status" value="1"/>
</dbReference>
<dbReference type="CDD" id="cd09873">
    <property type="entry name" value="PIN_Pae0151-like"/>
    <property type="match status" value="1"/>
</dbReference>
<evidence type="ECO:0000256" key="1">
    <source>
        <dbReference type="ARBA" id="ARBA00022842"/>
    </source>
</evidence>
<dbReference type="Gene3D" id="3.40.50.1010">
    <property type="entry name" value="5'-nuclease"/>
    <property type="match status" value="1"/>
</dbReference>
<dbReference type="InterPro" id="IPR002716">
    <property type="entry name" value="PIN_dom"/>
</dbReference>
<organism evidence="3 4">
    <name type="scientific">Rhizobium aquaticum</name>
    <dbReference type="NCBI Taxonomy" id="1549636"/>
    <lineage>
        <taxon>Bacteria</taxon>
        <taxon>Pseudomonadati</taxon>
        <taxon>Pseudomonadota</taxon>
        <taxon>Alphaproteobacteria</taxon>
        <taxon>Hyphomicrobiales</taxon>
        <taxon>Rhizobiaceae</taxon>
        <taxon>Rhizobium/Agrobacterium group</taxon>
        <taxon>Rhizobium</taxon>
    </lineage>
</organism>
<dbReference type="RefSeq" id="WP_354556153.1">
    <property type="nucleotide sequence ID" value="NZ_JBEPMB010000002.1"/>
</dbReference>
<evidence type="ECO:0000259" key="2">
    <source>
        <dbReference type="Pfam" id="PF01850"/>
    </source>
</evidence>
<evidence type="ECO:0000313" key="4">
    <source>
        <dbReference type="Proteomes" id="UP001549047"/>
    </source>
</evidence>
<dbReference type="PANTHER" id="PTHR35901:SF1">
    <property type="entry name" value="EXONUCLEASE VAPC9"/>
    <property type="match status" value="1"/>
</dbReference>
<evidence type="ECO:0000313" key="3">
    <source>
        <dbReference type="EMBL" id="MET3613627.1"/>
    </source>
</evidence>
<dbReference type="PANTHER" id="PTHR35901">
    <property type="entry name" value="RIBONUCLEASE VAPC3"/>
    <property type="match status" value="1"/>
</dbReference>
<proteinExistence type="predicted"/>
<comment type="caution">
    <text evidence="3">The sequence shown here is derived from an EMBL/GenBank/DDBJ whole genome shotgun (WGS) entry which is preliminary data.</text>
</comment>
<name>A0ABV2IYQ0_9HYPH</name>
<dbReference type="InterPro" id="IPR044153">
    <property type="entry name" value="PIN_Pae0151-like"/>
</dbReference>
<dbReference type="EMBL" id="JBEPMB010000002">
    <property type="protein sequence ID" value="MET3613627.1"/>
    <property type="molecule type" value="Genomic_DNA"/>
</dbReference>
<feature type="domain" description="PIN" evidence="2">
    <location>
        <begin position="5"/>
        <end position="128"/>
    </location>
</feature>
<accession>A0ABV2IYQ0</accession>
<keyword evidence="4" id="KW-1185">Reference proteome</keyword>
<dbReference type="InterPro" id="IPR029060">
    <property type="entry name" value="PIN-like_dom_sf"/>
</dbReference>